<dbReference type="STRING" id="1860102.ACCAA_400077"/>
<evidence type="ECO:0000256" key="1">
    <source>
        <dbReference type="SAM" id="MobiDB-lite"/>
    </source>
</evidence>
<feature type="region of interest" description="Disordered" evidence="1">
    <location>
        <begin position="70"/>
        <end position="111"/>
    </location>
</feature>
<name>A0A1A8XRX5_9PROT</name>
<proteinExistence type="predicted"/>
<dbReference type="EMBL" id="FLQX01000117">
    <property type="protein sequence ID" value="SBT07237.1"/>
    <property type="molecule type" value="Genomic_DNA"/>
</dbReference>
<evidence type="ECO:0000313" key="2">
    <source>
        <dbReference type="EMBL" id="SBT07237.1"/>
    </source>
</evidence>
<dbReference type="Proteomes" id="UP000199169">
    <property type="component" value="Unassembled WGS sequence"/>
</dbReference>
<keyword evidence="3" id="KW-1185">Reference proteome</keyword>
<reference evidence="2 3" key="1">
    <citation type="submission" date="2016-06" db="EMBL/GenBank/DDBJ databases">
        <authorList>
            <person name="Kjaerup R.B."/>
            <person name="Dalgaard T.S."/>
            <person name="Juul-Madsen H.R."/>
        </authorList>
    </citation>
    <scope>NUCLEOTIDE SEQUENCE [LARGE SCALE GENOMIC DNA]</scope>
    <source>
        <strain evidence="2">3</strain>
    </source>
</reference>
<organism evidence="2 3">
    <name type="scientific">Candidatus Accumulibacter aalborgensis</name>
    <dbReference type="NCBI Taxonomy" id="1860102"/>
    <lineage>
        <taxon>Bacteria</taxon>
        <taxon>Pseudomonadati</taxon>
        <taxon>Pseudomonadota</taxon>
        <taxon>Betaproteobacteria</taxon>
        <taxon>Candidatus Accumulibacter</taxon>
    </lineage>
</organism>
<sequence>MRQGAIDPAIGSTMTWSPQVKELDSYAMPFLTQYHAGLDASTSGEVAKEVFALNRCRGFVGMTQEPEHNRHAGVLGFGPHPNLRRLARPSAPGQGKRPGALKQVLVGHETK</sequence>
<gene>
    <name evidence="2" type="ORF">ACCAA_400077</name>
</gene>
<accession>A0A1A8XRX5</accession>
<evidence type="ECO:0000313" key="3">
    <source>
        <dbReference type="Proteomes" id="UP000199169"/>
    </source>
</evidence>
<protein>
    <submittedName>
        <fullName evidence="2">Uncharacterized protein</fullName>
    </submittedName>
</protein>
<dbReference type="AlphaFoldDB" id="A0A1A8XRX5"/>
<dbReference type="RefSeq" id="WP_186407589.1">
    <property type="nucleotide sequence ID" value="NZ_FLQX01000117.1"/>
</dbReference>